<dbReference type="OrthoDB" id="4822551at2"/>
<dbReference type="AlphaFoldDB" id="A0A4Y8IIE3"/>
<sequence>MSTQNLNKAQPSSSFSLRKMSLSTLMKLTGWSILGISMIELTQYLTAREALDIDDLIINLTGVIIGFLIFPYVFKKTVVMTGGERNDLKR</sequence>
<accession>A0A4Y8IIE3</accession>
<comment type="caution">
    <text evidence="3">The sequence shown here is derived from an EMBL/GenBank/DDBJ whole genome shotgun (WGS) entry which is preliminary data.</text>
</comment>
<dbReference type="InterPro" id="IPR006976">
    <property type="entry name" value="VanZ-like"/>
</dbReference>
<feature type="transmembrane region" description="Helical" evidence="1">
    <location>
        <begin position="25"/>
        <end position="44"/>
    </location>
</feature>
<evidence type="ECO:0000313" key="3">
    <source>
        <dbReference type="EMBL" id="TFB19588.1"/>
    </source>
</evidence>
<reference evidence="3 4" key="1">
    <citation type="submission" date="2019-03" db="EMBL/GenBank/DDBJ databases">
        <authorList>
            <person name="He R.-H."/>
        </authorList>
    </citation>
    <scope>NUCLEOTIDE SEQUENCE [LARGE SCALE GENOMIC DNA]</scope>
    <source>
        <strain evidence="4">SH 714</strain>
    </source>
</reference>
<name>A0A4Y8IIE3_9BACI</name>
<feature type="domain" description="VanZ-like" evidence="2">
    <location>
        <begin position="27"/>
        <end position="71"/>
    </location>
</feature>
<gene>
    <name evidence="3" type="ORF">E3U55_10535</name>
</gene>
<keyword evidence="4" id="KW-1185">Reference proteome</keyword>
<keyword evidence="1" id="KW-1133">Transmembrane helix</keyword>
<feature type="transmembrane region" description="Helical" evidence="1">
    <location>
        <begin position="56"/>
        <end position="74"/>
    </location>
</feature>
<dbReference type="Proteomes" id="UP000297975">
    <property type="component" value="Unassembled WGS sequence"/>
</dbReference>
<organism evidence="3 4">
    <name type="scientific">Filobacillus milosensis</name>
    <dbReference type="NCBI Taxonomy" id="94137"/>
    <lineage>
        <taxon>Bacteria</taxon>
        <taxon>Bacillati</taxon>
        <taxon>Bacillota</taxon>
        <taxon>Bacilli</taxon>
        <taxon>Bacillales</taxon>
        <taxon>Bacillaceae</taxon>
        <taxon>Filobacillus</taxon>
    </lineage>
</organism>
<dbReference type="EMBL" id="SOPW01000010">
    <property type="protein sequence ID" value="TFB19588.1"/>
    <property type="molecule type" value="Genomic_DNA"/>
</dbReference>
<proteinExistence type="predicted"/>
<protein>
    <submittedName>
        <fullName evidence="3">VanZ family protein</fullName>
    </submittedName>
</protein>
<dbReference type="Pfam" id="PF04892">
    <property type="entry name" value="VanZ"/>
    <property type="match status" value="1"/>
</dbReference>
<keyword evidence="1" id="KW-0812">Transmembrane</keyword>
<evidence type="ECO:0000256" key="1">
    <source>
        <dbReference type="SAM" id="Phobius"/>
    </source>
</evidence>
<evidence type="ECO:0000313" key="4">
    <source>
        <dbReference type="Proteomes" id="UP000297975"/>
    </source>
</evidence>
<keyword evidence="1" id="KW-0472">Membrane</keyword>
<evidence type="ECO:0000259" key="2">
    <source>
        <dbReference type="Pfam" id="PF04892"/>
    </source>
</evidence>